<dbReference type="Proteomes" id="UP000077266">
    <property type="component" value="Unassembled WGS sequence"/>
</dbReference>
<keyword evidence="2" id="KW-1185">Reference proteome</keyword>
<proteinExistence type="predicted"/>
<dbReference type="AlphaFoldDB" id="A0A165DIE3"/>
<reference evidence="1 2" key="1">
    <citation type="journal article" date="2016" name="Mol. Biol. Evol.">
        <title>Comparative Genomics of Early-Diverging Mushroom-Forming Fungi Provides Insights into the Origins of Lignocellulose Decay Capabilities.</title>
        <authorList>
            <person name="Nagy L.G."/>
            <person name="Riley R."/>
            <person name="Tritt A."/>
            <person name="Adam C."/>
            <person name="Daum C."/>
            <person name="Floudas D."/>
            <person name="Sun H."/>
            <person name="Yadav J.S."/>
            <person name="Pangilinan J."/>
            <person name="Larsson K.H."/>
            <person name="Matsuura K."/>
            <person name="Barry K."/>
            <person name="Labutti K."/>
            <person name="Kuo R."/>
            <person name="Ohm R.A."/>
            <person name="Bhattacharya S.S."/>
            <person name="Shirouzu T."/>
            <person name="Yoshinaga Y."/>
            <person name="Martin F.M."/>
            <person name="Grigoriev I.V."/>
            <person name="Hibbett D.S."/>
        </authorList>
    </citation>
    <scope>NUCLEOTIDE SEQUENCE [LARGE SCALE GENOMIC DNA]</scope>
    <source>
        <strain evidence="1 2">HHB12029</strain>
    </source>
</reference>
<evidence type="ECO:0000313" key="1">
    <source>
        <dbReference type="EMBL" id="KZV84606.1"/>
    </source>
</evidence>
<evidence type="ECO:0000313" key="2">
    <source>
        <dbReference type="Proteomes" id="UP000077266"/>
    </source>
</evidence>
<dbReference type="InParanoid" id="A0A165DIE3"/>
<gene>
    <name evidence="1" type="ORF">EXIGLDRAFT_726965</name>
</gene>
<name>A0A165DIE3_EXIGL</name>
<protein>
    <submittedName>
        <fullName evidence="1">Uncharacterized protein</fullName>
    </submittedName>
</protein>
<sequence>MTDSGPTPDYLEQYRVPCVPEVYYILDFINHRARGGIPASWNNQERRARVPESSRVGLIADAQHSTLQVPTR</sequence>
<dbReference type="EMBL" id="KV426217">
    <property type="protein sequence ID" value="KZV84606.1"/>
    <property type="molecule type" value="Genomic_DNA"/>
</dbReference>
<accession>A0A165DIE3</accession>
<organism evidence="1 2">
    <name type="scientific">Exidia glandulosa HHB12029</name>
    <dbReference type="NCBI Taxonomy" id="1314781"/>
    <lineage>
        <taxon>Eukaryota</taxon>
        <taxon>Fungi</taxon>
        <taxon>Dikarya</taxon>
        <taxon>Basidiomycota</taxon>
        <taxon>Agaricomycotina</taxon>
        <taxon>Agaricomycetes</taxon>
        <taxon>Auriculariales</taxon>
        <taxon>Exidiaceae</taxon>
        <taxon>Exidia</taxon>
    </lineage>
</organism>